<evidence type="ECO:0000313" key="1">
    <source>
        <dbReference type="EMBL" id="KAK7306439.1"/>
    </source>
</evidence>
<sequence length="88" mass="10078">MLALKRRTLANCPLHCAASLFSPLSELASEQTRHALSSTRKTYRLFLLLQNSNIPTLDCADIKVRHRSQVAQNRKLQNKLYQFSSHIL</sequence>
<dbReference type="EMBL" id="JAYMYQ010000011">
    <property type="protein sequence ID" value="KAK7306439.1"/>
    <property type="molecule type" value="Genomic_DNA"/>
</dbReference>
<protein>
    <submittedName>
        <fullName evidence="1">Uncharacterized protein</fullName>
    </submittedName>
</protein>
<keyword evidence="2" id="KW-1185">Reference proteome</keyword>
<gene>
    <name evidence="1" type="ORF">VNO77_44379</name>
</gene>
<comment type="caution">
    <text evidence="1">The sequence shown here is derived from an EMBL/GenBank/DDBJ whole genome shotgun (WGS) entry which is preliminary data.</text>
</comment>
<accession>A0AAN9PQB0</accession>
<dbReference type="AlphaFoldDB" id="A0AAN9PQB0"/>
<reference evidence="1 2" key="1">
    <citation type="submission" date="2024-01" db="EMBL/GenBank/DDBJ databases">
        <title>The genomes of 5 underutilized Papilionoideae crops provide insights into root nodulation and disease resistanc.</title>
        <authorList>
            <person name="Jiang F."/>
        </authorList>
    </citation>
    <scope>NUCLEOTIDE SEQUENCE [LARGE SCALE GENOMIC DNA]</scope>
    <source>
        <strain evidence="1">LVBAO_FW01</strain>
        <tissue evidence="1">Leaves</tissue>
    </source>
</reference>
<proteinExistence type="predicted"/>
<evidence type="ECO:0000313" key="2">
    <source>
        <dbReference type="Proteomes" id="UP001367508"/>
    </source>
</evidence>
<name>A0AAN9PQB0_CANGL</name>
<organism evidence="1 2">
    <name type="scientific">Canavalia gladiata</name>
    <name type="common">Sword bean</name>
    <name type="synonym">Dolichos gladiatus</name>
    <dbReference type="NCBI Taxonomy" id="3824"/>
    <lineage>
        <taxon>Eukaryota</taxon>
        <taxon>Viridiplantae</taxon>
        <taxon>Streptophyta</taxon>
        <taxon>Embryophyta</taxon>
        <taxon>Tracheophyta</taxon>
        <taxon>Spermatophyta</taxon>
        <taxon>Magnoliopsida</taxon>
        <taxon>eudicotyledons</taxon>
        <taxon>Gunneridae</taxon>
        <taxon>Pentapetalae</taxon>
        <taxon>rosids</taxon>
        <taxon>fabids</taxon>
        <taxon>Fabales</taxon>
        <taxon>Fabaceae</taxon>
        <taxon>Papilionoideae</taxon>
        <taxon>50 kb inversion clade</taxon>
        <taxon>NPAAA clade</taxon>
        <taxon>indigoferoid/millettioid clade</taxon>
        <taxon>Phaseoleae</taxon>
        <taxon>Canavalia</taxon>
    </lineage>
</organism>
<dbReference type="Proteomes" id="UP001367508">
    <property type="component" value="Unassembled WGS sequence"/>
</dbReference>